<dbReference type="InterPro" id="IPR052712">
    <property type="entry name" value="Acid_resist_chaperone_HdeD"/>
</dbReference>
<feature type="transmembrane region" description="Helical" evidence="2">
    <location>
        <begin position="103"/>
        <end position="123"/>
    </location>
</feature>
<evidence type="ECO:0000256" key="1">
    <source>
        <dbReference type="SAM" id="MobiDB-lite"/>
    </source>
</evidence>
<accession>A0ABV5X4U8</accession>
<dbReference type="InterPro" id="IPR005325">
    <property type="entry name" value="DUF308_memb"/>
</dbReference>
<feature type="transmembrane region" description="Helical" evidence="2">
    <location>
        <begin position="81"/>
        <end position="97"/>
    </location>
</feature>
<gene>
    <name evidence="3" type="ORF">ACFFN1_13955</name>
</gene>
<organism evidence="3 4">
    <name type="scientific">Brevibacterium otitidis</name>
    <dbReference type="NCBI Taxonomy" id="53364"/>
    <lineage>
        <taxon>Bacteria</taxon>
        <taxon>Bacillati</taxon>
        <taxon>Actinomycetota</taxon>
        <taxon>Actinomycetes</taxon>
        <taxon>Micrococcales</taxon>
        <taxon>Brevibacteriaceae</taxon>
        <taxon>Brevibacterium</taxon>
    </lineage>
</organism>
<feature type="transmembrane region" description="Helical" evidence="2">
    <location>
        <begin position="135"/>
        <end position="154"/>
    </location>
</feature>
<dbReference type="Pfam" id="PF03729">
    <property type="entry name" value="DUF308"/>
    <property type="match status" value="2"/>
</dbReference>
<reference evidence="3 4" key="1">
    <citation type="submission" date="2024-09" db="EMBL/GenBank/DDBJ databases">
        <authorList>
            <person name="Sun Q."/>
            <person name="Mori K."/>
        </authorList>
    </citation>
    <scope>NUCLEOTIDE SEQUENCE [LARGE SCALE GENOMIC DNA]</scope>
    <source>
        <strain evidence="3 4">JCM 11683</strain>
    </source>
</reference>
<dbReference type="PANTHER" id="PTHR34989">
    <property type="entry name" value="PROTEIN HDED"/>
    <property type="match status" value="1"/>
</dbReference>
<evidence type="ECO:0000313" key="3">
    <source>
        <dbReference type="EMBL" id="MFB9777480.1"/>
    </source>
</evidence>
<feature type="region of interest" description="Disordered" evidence="1">
    <location>
        <begin position="201"/>
        <end position="235"/>
    </location>
</feature>
<dbReference type="PANTHER" id="PTHR34989:SF1">
    <property type="entry name" value="PROTEIN HDED"/>
    <property type="match status" value="1"/>
</dbReference>
<feature type="transmembrane region" description="Helical" evidence="2">
    <location>
        <begin position="48"/>
        <end position="69"/>
    </location>
</feature>
<feature type="transmembrane region" description="Helical" evidence="2">
    <location>
        <begin position="23"/>
        <end position="42"/>
    </location>
</feature>
<evidence type="ECO:0000256" key="2">
    <source>
        <dbReference type="SAM" id="Phobius"/>
    </source>
</evidence>
<proteinExistence type="predicted"/>
<keyword evidence="2" id="KW-1133">Transmembrane helix</keyword>
<comment type="caution">
    <text evidence="3">The sequence shown here is derived from an EMBL/GenBank/DDBJ whole genome shotgun (WGS) entry which is preliminary data.</text>
</comment>
<keyword evidence="4" id="KW-1185">Reference proteome</keyword>
<dbReference type="RefSeq" id="WP_376841445.1">
    <property type="nucleotide sequence ID" value="NZ_JBHMAU010000115.1"/>
</dbReference>
<keyword evidence="2" id="KW-0472">Membrane</keyword>
<dbReference type="EMBL" id="JBHMAU010000115">
    <property type="protein sequence ID" value="MFB9777480.1"/>
    <property type="molecule type" value="Genomic_DNA"/>
</dbReference>
<feature type="transmembrane region" description="Helical" evidence="2">
    <location>
        <begin position="160"/>
        <end position="183"/>
    </location>
</feature>
<evidence type="ECO:0000313" key="4">
    <source>
        <dbReference type="Proteomes" id="UP001589707"/>
    </source>
</evidence>
<dbReference type="Proteomes" id="UP001589707">
    <property type="component" value="Unassembled WGS sequence"/>
</dbReference>
<name>A0ABV5X4U8_9MICO</name>
<protein>
    <submittedName>
        <fullName evidence="3">HdeD family acid-resistance protein</fullName>
    </submittedName>
</protein>
<keyword evidence="2" id="KW-0812">Transmembrane</keyword>
<sequence length="235" mass="24335">MTSPSADSHSNPLAALQRRARNAFVIQGVLALLIGVIMFAWPGASLKIFALLIAAWLIVNGVLGIAAWLRARRFGGGGGMLLAGILSLAAGVIVALLPETAVVALVVFIAFWAFVLGIMQIFGALTFRRLGARSWWVMLITGLTGIAIGVLLVVNPAAGAVSLLWLIAAFLVLAGVLAILLGIRIGRATLPSAPAGFGRAGFGPAGRPDHGGPVVQSETVEDPDQDDPGQPPQLR</sequence>